<dbReference type="Pfam" id="PF08192">
    <property type="entry name" value="Peptidase_S64"/>
    <property type="match status" value="1"/>
</dbReference>
<keyword evidence="2" id="KW-0645">Protease</keyword>
<feature type="region of interest" description="Disordered" evidence="1">
    <location>
        <begin position="28"/>
        <end position="47"/>
    </location>
</feature>
<name>A0A1V2LDE5_CYBFA</name>
<evidence type="ECO:0000313" key="2">
    <source>
        <dbReference type="EMBL" id="ONH69872.1"/>
    </source>
</evidence>
<dbReference type="GO" id="GO:0008233">
    <property type="term" value="F:peptidase activity"/>
    <property type="evidence" value="ECO:0007669"/>
    <property type="project" value="UniProtKB-KW"/>
</dbReference>
<comment type="caution">
    <text evidence="2">The sequence shown here is derived from an EMBL/GenBank/DDBJ whole genome shotgun (WGS) entry which is preliminary data.</text>
</comment>
<keyword evidence="3" id="KW-1185">Reference proteome</keyword>
<reference evidence="3" key="1">
    <citation type="journal article" date="2017" name="Genome Announc.">
        <title>Genome sequences of Cyberlindnera fabianii 65, Pichia kudriavzevii 129, and Saccharomyces cerevisiae 131 isolated from fermented masau fruits in Zimbabwe.</title>
        <authorList>
            <person name="van Rijswijck I.M.H."/>
            <person name="Derks M.F.L."/>
            <person name="Abee T."/>
            <person name="de Ridder D."/>
            <person name="Smid E.J."/>
        </authorList>
    </citation>
    <scope>NUCLEOTIDE SEQUENCE [LARGE SCALE GENOMIC DNA]</scope>
    <source>
        <strain evidence="3">65</strain>
    </source>
</reference>
<organism evidence="2 3">
    <name type="scientific">Cyberlindnera fabianii</name>
    <name type="common">Yeast</name>
    <name type="synonym">Hansenula fabianii</name>
    <dbReference type="NCBI Taxonomy" id="36022"/>
    <lineage>
        <taxon>Eukaryota</taxon>
        <taxon>Fungi</taxon>
        <taxon>Dikarya</taxon>
        <taxon>Ascomycota</taxon>
        <taxon>Saccharomycotina</taxon>
        <taxon>Saccharomycetes</taxon>
        <taxon>Phaffomycetales</taxon>
        <taxon>Phaffomycetaceae</taxon>
        <taxon>Cyberlindnera</taxon>
    </lineage>
</organism>
<protein>
    <submittedName>
        <fullName evidence="2">SPS-sensor serine protease component SSY5</fullName>
    </submittedName>
</protein>
<dbReference type="VEuPathDB" id="FungiDB:BON22_0714"/>
<dbReference type="Proteomes" id="UP000189513">
    <property type="component" value="Unassembled WGS sequence"/>
</dbReference>
<dbReference type="OMA" id="VGMLHSY"/>
<evidence type="ECO:0000256" key="1">
    <source>
        <dbReference type="SAM" id="MobiDB-lite"/>
    </source>
</evidence>
<dbReference type="GO" id="GO:0006508">
    <property type="term" value="P:proteolysis"/>
    <property type="evidence" value="ECO:0007669"/>
    <property type="project" value="UniProtKB-KW"/>
</dbReference>
<sequence>SKGRYSSIDSIGKPLRVMPADKYNELSLSRTSTSASQSQSQSLFGQSTIHEQPETADYDQVECALEVLTESLFELVDQVQQNLMNVSRASIRFVELLDGSIRFKVANNMSWKIQESSPVRNIVKVCLQFHDTYLRGDVYTESRSLIKRSLAELLDKLRFTPVCDGFDTVPFFRNFAINDAEQYPAQNTLSTIIDRIVQSASSSSLADQDGSFLAPILRGLSRQTAVLSVMFGFPEPQQEHYEIINALSQTFSDVHFFVSKNQITQAGTKFTPPFRVPTRDSPEISMSISSTDAIKTSGTLGGYITPRLSANVGRSLQKYKGQKFAMTCAHVSLSEDEDYPEVQIPSSVLLNAYKSALSDEADNYPPESPEHEAYTSELAKCDKFAISLGSVMGVNVLYWIILAIVKLRSGINPRNSLGDDADQFSPMFKFKNQIKRVVTKNEFNSYTKVFKVGASTKYTTGNLNGLKMVYWLRGTLQTSEFVVGSGEPMFCSSGDSGALILSDLEKERGLGCVGLLHSYDGEGKQFGLFTPMENVMTRLKEVTGVEWMFV</sequence>
<accession>A0A1V2LDE5</accession>
<feature type="non-terminal residue" evidence="2">
    <location>
        <position position="1"/>
    </location>
</feature>
<keyword evidence="2" id="KW-0378">Hydrolase</keyword>
<proteinExistence type="predicted"/>
<gene>
    <name evidence="2" type="ORF">BON22_0714</name>
</gene>
<dbReference type="EMBL" id="MPUK01000001">
    <property type="protein sequence ID" value="ONH69872.1"/>
    <property type="molecule type" value="Genomic_DNA"/>
</dbReference>
<evidence type="ECO:0000313" key="3">
    <source>
        <dbReference type="Proteomes" id="UP000189513"/>
    </source>
</evidence>
<dbReference type="AlphaFoldDB" id="A0A1V2LDE5"/>
<dbReference type="InterPro" id="IPR012985">
    <property type="entry name" value="Peptidase_S64_Ssy5"/>
</dbReference>
<dbReference type="STRING" id="36022.A0A1V2LDE5"/>